<keyword evidence="2" id="KW-0238">DNA-binding</keyword>
<dbReference type="Proteomes" id="UP000290365">
    <property type="component" value="Chromosome"/>
</dbReference>
<proteinExistence type="predicted"/>
<dbReference type="NCBIfam" id="TIGR01764">
    <property type="entry name" value="excise"/>
    <property type="match status" value="1"/>
</dbReference>
<dbReference type="EMBL" id="CP035758">
    <property type="protein sequence ID" value="QBD83139.1"/>
    <property type="molecule type" value="Genomic_DNA"/>
</dbReference>
<dbReference type="InterPro" id="IPR009061">
    <property type="entry name" value="DNA-bd_dom_put_sf"/>
</dbReference>
<organism evidence="2 3">
    <name type="scientific">Ktedonosporobacter rubrisoli</name>
    <dbReference type="NCBI Taxonomy" id="2509675"/>
    <lineage>
        <taxon>Bacteria</taxon>
        <taxon>Bacillati</taxon>
        <taxon>Chloroflexota</taxon>
        <taxon>Ktedonobacteria</taxon>
        <taxon>Ktedonobacterales</taxon>
        <taxon>Ktedonosporobacteraceae</taxon>
        <taxon>Ktedonosporobacter</taxon>
    </lineage>
</organism>
<dbReference type="AlphaFoldDB" id="A0A4P6K4H8"/>
<dbReference type="GO" id="GO:0003677">
    <property type="term" value="F:DNA binding"/>
    <property type="evidence" value="ECO:0007669"/>
    <property type="project" value="UniProtKB-KW"/>
</dbReference>
<dbReference type="InterPro" id="IPR041657">
    <property type="entry name" value="HTH_17"/>
</dbReference>
<dbReference type="OrthoDB" id="4954032at2"/>
<protein>
    <submittedName>
        <fullName evidence="2">DNA-binding protein</fullName>
    </submittedName>
</protein>
<feature type="domain" description="Helix-turn-helix" evidence="1">
    <location>
        <begin position="13"/>
        <end position="58"/>
    </location>
</feature>
<dbReference type="Pfam" id="PF12728">
    <property type="entry name" value="HTH_17"/>
    <property type="match status" value="1"/>
</dbReference>
<gene>
    <name evidence="2" type="ORF">EPA93_47140</name>
</gene>
<accession>A0A4P6K4H8</accession>
<reference evidence="2 3" key="1">
    <citation type="submission" date="2019-01" db="EMBL/GenBank/DDBJ databases">
        <title>Ktedonosporobacter rubrisoli SCAWS-G2.</title>
        <authorList>
            <person name="Huang Y."/>
            <person name="Yan B."/>
        </authorList>
    </citation>
    <scope>NUCLEOTIDE SEQUENCE [LARGE SCALE GENOMIC DNA]</scope>
    <source>
        <strain evidence="2 3">SCAWS-G2</strain>
    </source>
</reference>
<dbReference type="InterPro" id="IPR010093">
    <property type="entry name" value="SinI_DNA-bd"/>
</dbReference>
<dbReference type="SUPFAM" id="SSF46955">
    <property type="entry name" value="Putative DNA-binding domain"/>
    <property type="match status" value="1"/>
</dbReference>
<sequence length="180" mass="20744">MDDILPLPDLPDYVDIKEAAKFLNVAEYSIHRYIQARRLEAYQVGNKILIKRDSLEQFKPAQTGRPRKHALGWRISPDKSTIYVTYIRVQIHVGKQEQLENMLAAIRTEERHLFTGTMERYISIDDKDPAGVTIQLVWRGSSLPGDSTRAQELVAFKQELEDVLDWSTAHESTEKVLIHT</sequence>
<dbReference type="KEGG" id="kbs:EPA93_47140"/>
<dbReference type="RefSeq" id="WP_129894206.1">
    <property type="nucleotide sequence ID" value="NZ_CP035758.1"/>
</dbReference>
<evidence type="ECO:0000313" key="3">
    <source>
        <dbReference type="Proteomes" id="UP000290365"/>
    </source>
</evidence>
<keyword evidence="3" id="KW-1185">Reference proteome</keyword>
<name>A0A4P6K4H8_KTERU</name>
<evidence type="ECO:0000313" key="2">
    <source>
        <dbReference type="EMBL" id="QBD83139.1"/>
    </source>
</evidence>
<evidence type="ECO:0000259" key="1">
    <source>
        <dbReference type="Pfam" id="PF12728"/>
    </source>
</evidence>